<dbReference type="Proteomes" id="UP000050969">
    <property type="component" value="Unassembled WGS sequence"/>
</dbReference>
<organism evidence="2 3">
    <name type="scientific">Lacticaseibacillus saniviri JCM 17471 = DSM 24301</name>
    <dbReference type="NCBI Taxonomy" id="1293598"/>
    <lineage>
        <taxon>Bacteria</taxon>
        <taxon>Bacillati</taxon>
        <taxon>Bacillota</taxon>
        <taxon>Bacilli</taxon>
        <taxon>Lactobacillales</taxon>
        <taxon>Lactobacillaceae</taxon>
        <taxon>Lacticaseibacillus</taxon>
    </lineage>
</organism>
<accession>A0A0R2MWT4</accession>
<dbReference type="EMBL" id="JQCE01000006">
    <property type="protein sequence ID" value="KRO18088.1"/>
    <property type="molecule type" value="Genomic_DNA"/>
</dbReference>
<keyword evidence="1" id="KW-0472">Membrane</keyword>
<evidence type="ECO:0000313" key="2">
    <source>
        <dbReference type="EMBL" id="KRO18088.1"/>
    </source>
</evidence>
<protein>
    <recommendedName>
        <fullName evidence="4">DUF3021 domain-containing protein</fullName>
    </recommendedName>
</protein>
<dbReference type="Pfam" id="PF11457">
    <property type="entry name" value="DUF3021"/>
    <property type="match status" value="1"/>
</dbReference>
<feature type="transmembrane region" description="Helical" evidence="1">
    <location>
        <begin position="96"/>
        <end position="120"/>
    </location>
</feature>
<feature type="transmembrane region" description="Helical" evidence="1">
    <location>
        <begin position="7"/>
        <end position="30"/>
    </location>
</feature>
<gene>
    <name evidence="2" type="ORF">IV56_GL001885</name>
</gene>
<evidence type="ECO:0000313" key="3">
    <source>
        <dbReference type="Proteomes" id="UP000050969"/>
    </source>
</evidence>
<dbReference type="AlphaFoldDB" id="A0A0R2MWT4"/>
<dbReference type="InterPro" id="IPR021560">
    <property type="entry name" value="DUF3021"/>
</dbReference>
<feature type="transmembrane region" description="Helical" evidence="1">
    <location>
        <begin position="36"/>
        <end position="54"/>
    </location>
</feature>
<proteinExistence type="predicted"/>
<dbReference type="OrthoDB" id="2327824at2"/>
<reference evidence="2 3" key="1">
    <citation type="journal article" date="2015" name="Genome Announc.">
        <title>Expanding the biotechnology potential of lactobacilli through comparative genomics of 213 strains and associated genera.</title>
        <authorList>
            <person name="Sun Z."/>
            <person name="Harris H.M."/>
            <person name="McCann A."/>
            <person name="Guo C."/>
            <person name="Argimon S."/>
            <person name="Zhang W."/>
            <person name="Yang X."/>
            <person name="Jeffery I.B."/>
            <person name="Cooney J.C."/>
            <person name="Kagawa T.F."/>
            <person name="Liu W."/>
            <person name="Song Y."/>
            <person name="Salvetti E."/>
            <person name="Wrobel A."/>
            <person name="Rasinkangas P."/>
            <person name="Parkhill J."/>
            <person name="Rea M.C."/>
            <person name="O'Sullivan O."/>
            <person name="Ritari J."/>
            <person name="Douillard F.P."/>
            <person name="Paul Ross R."/>
            <person name="Yang R."/>
            <person name="Briner A.E."/>
            <person name="Felis G.E."/>
            <person name="de Vos W.M."/>
            <person name="Barrangou R."/>
            <person name="Klaenhammer T.R."/>
            <person name="Caufield P.W."/>
            <person name="Cui Y."/>
            <person name="Zhang H."/>
            <person name="O'Toole P.W."/>
        </authorList>
    </citation>
    <scope>NUCLEOTIDE SEQUENCE [LARGE SCALE GENOMIC DNA]</scope>
    <source>
        <strain evidence="2 3">DSM 24301</strain>
    </source>
</reference>
<dbReference type="RefSeq" id="WP_054777493.1">
    <property type="nucleotide sequence ID" value="NZ_BBBX01000014.1"/>
</dbReference>
<sequence length="135" mass="15162">MQTIKTLIMNAFTGIVIGSTVFLGTIIFGLTTTMPTPMTALGIVIMSALIGALNDIVTSNWLPYPVLIGIHFISTMLIVIAADFLLHWGWLEHTSLVAFIVTFTIIYGLVWLGVYLHSWLTTRRLNQRLRERSRK</sequence>
<keyword evidence="3" id="KW-1185">Reference proteome</keyword>
<name>A0A0R2MWT4_9LACO</name>
<feature type="transmembrane region" description="Helical" evidence="1">
    <location>
        <begin position="66"/>
        <end position="90"/>
    </location>
</feature>
<comment type="caution">
    <text evidence="2">The sequence shown here is derived from an EMBL/GenBank/DDBJ whole genome shotgun (WGS) entry which is preliminary data.</text>
</comment>
<keyword evidence="1" id="KW-1133">Transmembrane helix</keyword>
<keyword evidence="1" id="KW-0812">Transmembrane</keyword>
<dbReference type="STRING" id="1293598.IV56_GL001885"/>
<evidence type="ECO:0000256" key="1">
    <source>
        <dbReference type="SAM" id="Phobius"/>
    </source>
</evidence>
<dbReference type="PATRIC" id="fig|1293598.4.peg.1961"/>
<evidence type="ECO:0008006" key="4">
    <source>
        <dbReference type="Google" id="ProtNLM"/>
    </source>
</evidence>